<dbReference type="PANTHER" id="PTHR31157:SF1">
    <property type="entry name" value="SCP DOMAIN-CONTAINING PROTEIN"/>
    <property type="match status" value="1"/>
</dbReference>
<dbReference type="Pfam" id="PF00188">
    <property type="entry name" value="CAP"/>
    <property type="match status" value="1"/>
</dbReference>
<protein>
    <submittedName>
        <fullName evidence="3">CAP domain-containing protein</fullName>
    </submittedName>
</protein>
<accession>A0A9X3UKF4</accession>
<dbReference type="Gene3D" id="3.40.33.10">
    <property type="entry name" value="CAP"/>
    <property type="match status" value="1"/>
</dbReference>
<keyword evidence="4" id="KW-1185">Reference proteome</keyword>
<evidence type="ECO:0000256" key="1">
    <source>
        <dbReference type="SAM" id="SignalP"/>
    </source>
</evidence>
<dbReference type="CDD" id="cd05379">
    <property type="entry name" value="CAP_bacterial"/>
    <property type="match status" value="1"/>
</dbReference>
<dbReference type="InterPro" id="IPR035940">
    <property type="entry name" value="CAP_sf"/>
</dbReference>
<dbReference type="InterPro" id="IPR014044">
    <property type="entry name" value="CAP_dom"/>
</dbReference>
<dbReference type="InterPro" id="IPR006311">
    <property type="entry name" value="TAT_signal"/>
</dbReference>
<evidence type="ECO:0000313" key="4">
    <source>
        <dbReference type="Proteomes" id="UP001151234"/>
    </source>
</evidence>
<evidence type="ECO:0000259" key="2">
    <source>
        <dbReference type="Pfam" id="PF00188"/>
    </source>
</evidence>
<evidence type="ECO:0000313" key="3">
    <source>
        <dbReference type="EMBL" id="MDA5398311.1"/>
    </source>
</evidence>
<feature type="signal peptide" evidence="1">
    <location>
        <begin position="1"/>
        <end position="30"/>
    </location>
</feature>
<dbReference type="PANTHER" id="PTHR31157">
    <property type="entry name" value="SCP DOMAIN-CONTAINING PROTEIN"/>
    <property type="match status" value="1"/>
</dbReference>
<comment type="caution">
    <text evidence="3">The sequence shown here is derived from an EMBL/GenBank/DDBJ whole genome shotgun (WGS) entry which is preliminary data.</text>
</comment>
<feature type="chain" id="PRO_5040974459" evidence="1">
    <location>
        <begin position="31"/>
        <end position="153"/>
    </location>
</feature>
<feature type="domain" description="SCP" evidence="2">
    <location>
        <begin position="40"/>
        <end position="149"/>
    </location>
</feature>
<gene>
    <name evidence="3" type="ORF">OQ273_06960</name>
</gene>
<proteinExistence type="predicted"/>
<reference evidence="3" key="1">
    <citation type="submission" date="2022-11" db="EMBL/GenBank/DDBJ databases">
        <title>Draft genome sequence of Hoeflea poritis E7-10 and Hoeflea prorocentri PM5-8, separated from scleractinian coral Porites lutea and marine dinoflagellate.</title>
        <authorList>
            <person name="Zhang G."/>
            <person name="Wei Q."/>
            <person name="Cai L."/>
        </authorList>
    </citation>
    <scope>NUCLEOTIDE SEQUENCE</scope>
    <source>
        <strain evidence="3">PM5-8</strain>
    </source>
</reference>
<dbReference type="Proteomes" id="UP001151234">
    <property type="component" value="Unassembled WGS sequence"/>
</dbReference>
<dbReference type="PROSITE" id="PS51318">
    <property type="entry name" value="TAT"/>
    <property type="match status" value="1"/>
</dbReference>
<keyword evidence="1" id="KW-0732">Signal</keyword>
<name>A0A9X3UKF4_9HYPH</name>
<sequence>MIQRRGFLITGGGAALCLTALTWTNVPANAAASIVTGRALGRVNTYRRSKKRPNLASDQALGRAALAHSKAMAKSGRLSHAKFRSRLRSFGIRGAAAENVAMGQPDIASVIAAWQNSRGHRRNMLGNFSRVGVAVARDPATGNRPYWTMILAR</sequence>
<organism evidence="3 4">
    <name type="scientific">Hoeflea prorocentri</name>
    <dbReference type="NCBI Taxonomy" id="1922333"/>
    <lineage>
        <taxon>Bacteria</taxon>
        <taxon>Pseudomonadati</taxon>
        <taxon>Pseudomonadota</taxon>
        <taxon>Alphaproteobacteria</taxon>
        <taxon>Hyphomicrobiales</taxon>
        <taxon>Rhizobiaceae</taxon>
        <taxon>Hoeflea</taxon>
    </lineage>
</organism>
<dbReference type="AlphaFoldDB" id="A0A9X3UKF4"/>
<dbReference type="RefSeq" id="WP_267989743.1">
    <property type="nucleotide sequence ID" value="NZ_JAPJZI010000001.1"/>
</dbReference>
<dbReference type="EMBL" id="JAPJZI010000001">
    <property type="protein sequence ID" value="MDA5398311.1"/>
    <property type="molecule type" value="Genomic_DNA"/>
</dbReference>
<dbReference type="SUPFAM" id="SSF55797">
    <property type="entry name" value="PR-1-like"/>
    <property type="match status" value="1"/>
</dbReference>